<dbReference type="AlphaFoldDB" id="A0A368FEA2"/>
<dbReference type="InterPro" id="IPR029058">
    <property type="entry name" value="AB_hydrolase_fold"/>
</dbReference>
<feature type="signal peptide" evidence="6">
    <location>
        <begin position="1"/>
        <end position="17"/>
    </location>
</feature>
<dbReference type="PANTHER" id="PTHR11010">
    <property type="entry name" value="PROTEASE S28 PRO-X CARBOXYPEPTIDASE-RELATED"/>
    <property type="match status" value="1"/>
</dbReference>
<evidence type="ECO:0000256" key="2">
    <source>
        <dbReference type="ARBA" id="ARBA00022670"/>
    </source>
</evidence>
<keyword evidence="8" id="KW-1185">Reference proteome</keyword>
<evidence type="ECO:0008006" key="9">
    <source>
        <dbReference type="Google" id="ProtNLM"/>
    </source>
</evidence>
<evidence type="ECO:0000256" key="1">
    <source>
        <dbReference type="ARBA" id="ARBA00011079"/>
    </source>
</evidence>
<evidence type="ECO:0000256" key="5">
    <source>
        <dbReference type="ARBA" id="ARBA00023180"/>
    </source>
</evidence>
<dbReference type="PANTHER" id="PTHR11010:SF101">
    <property type="entry name" value="SERINE PROTEASE F56F10.1-RELATED"/>
    <property type="match status" value="1"/>
</dbReference>
<comment type="caution">
    <text evidence="7">The sequence shown here is derived from an EMBL/GenBank/DDBJ whole genome shotgun (WGS) entry which is preliminary data.</text>
</comment>
<evidence type="ECO:0000313" key="7">
    <source>
        <dbReference type="EMBL" id="RCN29898.1"/>
    </source>
</evidence>
<proteinExistence type="inferred from homology"/>
<dbReference type="InterPro" id="IPR008758">
    <property type="entry name" value="Peptidase_S28"/>
</dbReference>
<dbReference type="GO" id="GO:0008239">
    <property type="term" value="F:dipeptidyl-peptidase activity"/>
    <property type="evidence" value="ECO:0007669"/>
    <property type="project" value="TreeGrafter"/>
</dbReference>
<organism evidence="7 8">
    <name type="scientific">Ancylostoma caninum</name>
    <name type="common">Dog hookworm</name>
    <dbReference type="NCBI Taxonomy" id="29170"/>
    <lineage>
        <taxon>Eukaryota</taxon>
        <taxon>Metazoa</taxon>
        <taxon>Ecdysozoa</taxon>
        <taxon>Nematoda</taxon>
        <taxon>Chromadorea</taxon>
        <taxon>Rhabditida</taxon>
        <taxon>Rhabditina</taxon>
        <taxon>Rhabditomorpha</taxon>
        <taxon>Strongyloidea</taxon>
        <taxon>Ancylostomatidae</taxon>
        <taxon>Ancylostomatinae</taxon>
        <taxon>Ancylostoma</taxon>
    </lineage>
</organism>
<evidence type="ECO:0000256" key="6">
    <source>
        <dbReference type="SAM" id="SignalP"/>
    </source>
</evidence>
<reference evidence="7 8" key="1">
    <citation type="submission" date="2014-10" db="EMBL/GenBank/DDBJ databases">
        <title>Draft genome of the hookworm Ancylostoma caninum.</title>
        <authorList>
            <person name="Mitreva M."/>
        </authorList>
    </citation>
    <scope>NUCLEOTIDE SEQUENCE [LARGE SCALE GENOMIC DNA]</scope>
    <source>
        <strain evidence="7 8">Baltimore</strain>
    </source>
</reference>
<keyword evidence="5" id="KW-0325">Glycoprotein</keyword>
<evidence type="ECO:0000256" key="3">
    <source>
        <dbReference type="ARBA" id="ARBA00022729"/>
    </source>
</evidence>
<dbReference type="EMBL" id="JOJR01001738">
    <property type="protein sequence ID" value="RCN29898.1"/>
    <property type="molecule type" value="Genomic_DNA"/>
</dbReference>
<dbReference type="GO" id="GO:0006508">
    <property type="term" value="P:proteolysis"/>
    <property type="evidence" value="ECO:0007669"/>
    <property type="project" value="UniProtKB-KW"/>
</dbReference>
<feature type="chain" id="PRO_5016827959" description="Serine carboxypeptidase S28" evidence="6">
    <location>
        <begin position="18"/>
        <end position="138"/>
    </location>
</feature>
<dbReference type="OrthoDB" id="1735038at2759"/>
<evidence type="ECO:0000313" key="8">
    <source>
        <dbReference type="Proteomes" id="UP000252519"/>
    </source>
</evidence>
<protein>
    <recommendedName>
        <fullName evidence="9">Serine carboxypeptidase S28</fullName>
    </recommendedName>
</protein>
<accession>A0A368FEA2</accession>
<keyword evidence="2" id="KW-0645">Protease</keyword>
<evidence type="ECO:0000256" key="4">
    <source>
        <dbReference type="ARBA" id="ARBA00022801"/>
    </source>
</evidence>
<dbReference type="GO" id="GO:0070008">
    <property type="term" value="F:serine-type exopeptidase activity"/>
    <property type="evidence" value="ECO:0007669"/>
    <property type="project" value="InterPro"/>
</dbReference>
<sequence>MQLLLASVSALLVVAFSERLVPTPPLLRTKHSLRQKLLDQLGSDDVTGQYPWLQRSTFKQKVDHFNPTNTDTWDQRYYYNPKYARNTSIIFLMIGGEGPEDGKWAAKPDVQYLQWAQEYGAHVFDLEHRFFGDSWPKP</sequence>
<dbReference type="Proteomes" id="UP000252519">
    <property type="component" value="Unassembled WGS sequence"/>
</dbReference>
<dbReference type="Gene3D" id="3.40.50.1820">
    <property type="entry name" value="alpha/beta hydrolase"/>
    <property type="match status" value="1"/>
</dbReference>
<keyword evidence="4" id="KW-0378">Hydrolase</keyword>
<comment type="similarity">
    <text evidence="1">Belongs to the peptidase S28 family.</text>
</comment>
<dbReference type="Pfam" id="PF05577">
    <property type="entry name" value="Peptidase_S28"/>
    <property type="match status" value="1"/>
</dbReference>
<name>A0A368FEA2_ANCCA</name>
<gene>
    <name evidence="7" type="ORF">ANCCAN_24338</name>
</gene>
<keyword evidence="3 6" id="KW-0732">Signal</keyword>